<name>A0ABW3JDB0_9HYPH</name>
<dbReference type="Proteomes" id="UP001597102">
    <property type="component" value="Unassembled WGS sequence"/>
</dbReference>
<comment type="caution">
    <text evidence="2">The sequence shown here is derived from an EMBL/GenBank/DDBJ whole genome shotgun (WGS) entry which is preliminary data.</text>
</comment>
<gene>
    <name evidence="2" type="ORF">ACFQ2F_12060</name>
</gene>
<keyword evidence="2" id="KW-0695">RNA-directed DNA polymerase</keyword>
<dbReference type="InterPro" id="IPR000477">
    <property type="entry name" value="RT_dom"/>
</dbReference>
<dbReference type="CDD" id="cd01646">
    <property type="entry name" value="RT_Bac_retron_I"/>
    <property type="match status" value="1"/>
</dbReference>
<feature type="domain" description="Reverse transcriptase" evidence="1">
    <location>
        <begin position="20"/>
        <end position="263"/>
    </location>
</feature>
<keyword evidence="3" id="KW-1185">Reference proteome</keyword>
<evidence type="ECO:0000313" key="3">
    <source>
        <dbReference type="Proteomes" id="UP001597102"/>
    </source>
</evidence>
<dbReference type="PROSITE" id="PS50878">
    <property type="entry name" value="RT_POL"/>
    <property type="match status" value="1"/>
</dbReference>
<reference evidence="3" key="1">
    <citation type="journal article" date="2019" name="Int. J. Syst. Evol. Microbiol.">
        <title>The Global Catalogue of Microorganisms (GCM) 10K type strain sequencing project: providing services to taxonomists for standard genome sequencing and annotation.</title>
        <authorList>
            <consortium name="The Broad Institute Genomics Platform"/>
            <consortium name="The Broad Institute Genome Sequencing Center for Infectious Disease"/>
            <person name="Wu L."/>
            <person name="Ma J."/>
        </authorList>
    </citation>
    <scope>NUCLEOTIDE SEQUENCE [LARGE SCALE GENOMIC DNA]</scope>
    <source>
        <strain evidence="3">CCUG 61697</strain>
    </source>
</reference>
<protein>
    <submittedName>
        <fullName evidence="2">RNA-directed DNA polymerase</fullName>
    </submittedName>
</protein>
<organism evidence="2 3">
    <name type="scientific">Methyloligella solikamskensis</name>
    <dbReference type="NCBI Taxonomy" id="1177756"/>
    <lineage>
        <taxon>Bacteria</taxon>
        <taxon>Pseudomonadati</taxon>
        <taxon>Pseudomonadota</taxon>
        <taxon>Alphaproteobacteria</taxon>
        <taxon>Hyphomicrobiales</taxon>
        <taxon>Hyphomicrobiaceae</taxon>
        <taxon>Methyloligella</taxon>
    </lineage>
</organism>
<dbReference type="GO" id="GO:0003964">
    <property type="term" value="F:RNA-directed DNA polymerase activity"/>
    <property type="evidence" value="ECO:0007669"/>
    <property type="project" value="UniProtKB-KW"/>
</dbReference>
<keyword evidence="2" id="KW-0548">Nucleotidyltransferase</keyword>
<dbReference type="EMBL" id="JBHTJO010000001">
    <property type="protein sequence ID" value="MFD0987830.1"/>
    <property type="molecule type" value="Genomic_DNA"/>
</dbReference>
<evidence type="ECO:0000259" key="1">
    <source>
        <dbReference type="PROSITE" id="PS50878"/>
    </source>
</evidence>
<sequence length="497" mass="57340">MNRKCVGHHAPYDASKRGGTRRLFGIPHPVYIHDQSFFIEKHWNDIEKIFESAEGSQSKPEFKETGSRALQITPHSELPRIRLSAFSRFKYCVVTDVSRFYPSVYTHSIPWAINGYEASKEDRGANSSEVYGNRLDYILRQSQGQQTLGLAVGPDTSRVIGEIILSAVDKLFLSLSPRSIYVRHVDDYWIGGTSFEECEDRLAKLRTALRYYNLDINESKTRIIEFNKILADSGMLEVERALKKALLGNASSSDLVATFGQIIEIALKDNDDGIIKHAIRIIDRLKSWTYNWDVLEHFLAHCAIQFPHSFDYVARVIAWRGRRGDKLDRRLWRDVIRSVSYQSASLSRDSEVAWSLWLAKELDVRITKKISDLIVKNNSPVVLGLLLHMGRHGLISDDDVANKLLGRLEGSHSRNEFWPLALELRHLDLMEPWEINEIGTAQSKIFQEQRSLLRWDARPSVFEETEDNEPDYAIEDFAFDYETDDFDFWFDEDDDDI</sequence>
<accession>A0ABW3JDB0</accession>
<evidence type="ECO:0000313" key="2">
    <source>
        <dbReference type="EMBL" id="MFD0987830.1"/>
    </source>
</evidence>
<dbReference type="RefSeq" id="WP_379090172.1">
    <property type="nucleotide sequence ID" value="NZ_JBHTJO010000001.1"/>
</dbReference>
<proteinExistence type="predicted"/>
<keyword evidence="2" id="KW-0808">Transferase</keyword>